<evidence type="ECO:0000313" key="1">
    <source>
        <dbReference type="EMBL" id="TDX21595.1"/>
    </source>
</evidence>
<reference evidence="1 2" key="1">
    <citation type="submission" date="2019-03" db="EMBL/GenBank/DDBJ databases">
        <title>Freshwater and sediment microbial communities from various areas in North America, analyzing microbe dynamics in response to fracking.</title>
        <authorList>
            <person name="Lamendella R."/>
        </authorList>
    </citation>
    <scope>NUCLEOTIDE SEQUENCE [LARGE SCALE GENOMIC DNA]</scope>
    <source>
        <strain evidence="1 2">6_TX</strain>
    </source>
</reference>
<evidence type="ECO:0000313" key="2">
    <source>
        <dbReference type="Proteomes" id="UP000294489"/>
    </source>
</evidence>
<dbReference type="Proteomes" id="UP000294489">
    <property type="component" value="Unassembled WGS sequence"/>
</dbReference>
<dbReference type="AlphaFoldDB" id="A0A4R8FDQ4"/>
<comment type="caution">
    <text evidence="1">The sequence shown here is derived from an EMBL/GenBank/DDBJ whole genome shotgun (WGS) entry which is preliminary data.</text>
</comment>
<gene>
    <name evidence="1" type="ORF">DFO67_1355</name>
</gene>
<name>A0A4R8FDQ4_9GAMM</name>
<proteinExistence type="predicted"/>
<accession>A0A4R8FDQ4</accession>
<dbReference type="RefSeq" id="WP_134021464.1">
    <property type="nucleotide sequence ID" value="NZ_SOEC01000035.1"/>
</dbReference>
<organism evidence="1 2">
    <name type="scientific">Modicisalibacter xianhensis</name>
    <dbReference type="NCBI Taxonomy" id="442341"/>
    <lineage>
        <taxon>Bacteria</taxon>
        <taxon>Pseudomonadati</taxon>
        <taxon>Pseudomonadota</taxon>
        <taxon>Gammaproteobacteria</taxon>
        <taxon>Oceanospirillales</taxon>
        <taxon>Halomonadaceae</taxon>
        <taxon>Modicisalibacter</taxon>
    </lineage>
</organism>
<sequence length="77" mass="8787">MAYTTYIIFSGPTPSHMHDSQVFSRLRDAELYALGLPETPHGRPRPARIVALDFKDAFAPHPYRERTVREYNIQAAA</sequence>
<dbReference type="EMBL" id="SOEC01000035">
    <property type="protein sequence ID" value="TDX21595.1"/>
    <property type="molecule type" value="Genomic_DNA"/>
</dbReference>
<protein>
    <submittedName>
        <fullName evidence="1">Uncharacterized protein</fullName>
    </submittedName>
</protein>